<dbReference type="InterPro" id="IPR054170">
    <property type="entry name" value="RlmL_1st"/>
</dbReference>
<dbReference type="Gene3D" id="3.30.2130.30">
    <property type="match status" value="1"/>
</dbReference>
<evidence type="ECO:0000256" key="1">
    <source>
        <dbReference type="ARBA" id="ARBA00022603"/>
    </source>
</evidence>
<dbReference type="PROSITE" id="PS00092">
    <property type="entry name" value="N6_MTASE"/>
    <property type="match status" value="1"/>
</dbReference>
<dbReference type="SUPFAM" id="SSF53335">
    <property type="entry name" value="S-adenosyl-L-methionine-dependent methyltransferases"/>
    <property type="match status" value="1"/>
</dbReference>
<dbReference type="Pfam" id="PF01170">
    <property type="entry name" value="UPF0020"/>
    <property type="match status" value="1"/>
</dbReference>
<dbReference type="PROSITE" id="PS51165">
    <property type="entry name" value="THUMP"/>
    <property type="match status" value="1"/>
</dbReference>
<dbReference type="PANTHER" id="PTHR47313:SF1">
    <property type="entry name" value="RIBOSOMAL RNA LARGE SUBUNIT METHYLTRANSFERASE K_L"/>
    <property type="match status" value="1"/>
</dbReference>
<evidence type="ECO:0000256" key="2">
    <source>
        <dbReference type="ARBA" id="ARBA00022679"/>
    </source>
</evidence>
<sequence length="381" mass="42431" precursor="true">MSTESFQLAAVTAFGLEAVVARELKQLGYENTTVEDGRVWFKADELAICRTNINLRSAERVSVVPARFEAVDFGILFDSVRAIAWEDWLPKDAKFPVAGRSVRSQLHSTPDIQRLVKKAIVERLKAAYGLTWCDETGPEYAIEVSLVDDLVTLSIDTSGDGLHKRGYRVKSGAAPLRETLAAGMLQLSYWRHGRPFLDPFCGSGTIAIEAALLGRKMAPGYRRHFAAEHWYRVPQLLWDEAREEARAAVVPSDGKLLAGDLDAGAISLAGRNAISAGVGSDIDFVVRNVTEWKDLPSYGCLVSNPPYGERLGTIDEAEETYYRLGDLCQSLDTWSFYLLTAHPEFEAIFGWSADRRRKLYNAKLACTLFQYFGPKPPRIEE</sequence>
<dbReference type="EC" id="2.1.1.173" evidence="5"/>
<dbReference type="AlphaFoldDB" id="A0A517S951"/>
<protein>
    <submittedName>
        <fullName evidence="5">Ribosomal RNA large subunit methyltransferase L</fullName>
        <ecNumber evidence="5">2.1.1.173</ecNumber>
    </submittedName>
</protein>
<dbReference type="Proteomes" id="UP000315700">
    <property type="component" value="Chromosome"/>
</dbReference>
<evidence type="ECO:0000259" key="4">
    <source>
        <dbReference type="PROSITE" id="PS51165"/>
    </source>
</evidence>
<keyword evidence="1 5" id="KW-0489">Methyltransferase</keyword>
<dbReference type="OrthoDB" id="9809404at2"/>
<dbReference type="InterPro" id="IPR004114">
    <property type="entry name" value="THUMP_dom"/>
</dbReference>
<accession>A0A517S951</accession>
<dbReference type="PROSITE" id="PS01261">
    <property type="entry name" value="UPF0020"/>
    <property type="match status" value="1"/>
</dbReference>
<dbReference type="PANTHER" id="PTHR47313">
    <property type="entry name" value="RIBOSOMAL RNA LARGE SUBUNIT METHYLTRANSFERASE K/L"/>
    <property type="match status" value="1"/>
</dbReference>
<dbReference type="EMBL" id="CP036271">
    <property type="protein sequence ID" value="QDT52665.1"/>
    <property type="molecule type" value="Genomic_DNA"/>
</dbReference>
<dbReference type="KEGG" id="ccos:Pan44_06770"/>
<dbReference type="FunCoup" id="A0A517S951">
    <property type="interactions" value="243"/>
</dbReference>
<evidence type="ECO:0000313" key="5">
    <source>
        <dbReference type="EMBL" id="QDT52665.1"/>
    </source>
</evidence>
<keyword evidence="6" id="KW-1185">Reference proteome</keyword>
<name>A0A517S951_9PLAN</name>
<keyword evidence="2 5" id="KW-0808">Transferase</keyword>
<dbReference type="Pfam" id="PF22020">
    <property type="entry name" value="RlmL_1st"/>
    <property type="match status" value="1"/>
</dbReference>
<keyword evidence="3" id="KW-0694">RNA-binding</keyword>
<dbReference type="InterPro" id="IPR002052">
    <property type="entry name" value="DNA_methylase_N6_adenine_CS"/>
</dbReference>
<feature type="domain" description="THUMP" evidence="4">
    <location>
        <begin position="47"/>
        <end position="157"/>
    </location>
</feature>
<proteinExistence type="predicted"/>
<dbReference type="InterPro" id="IPR053943">
    <property type="entry name" value="RlmKL-like_Mtase_CS"/>
</dbReference>
<dbReference type="Pfam" id="PF02926">
    <property type="entry name" value="THUMP"/>
    <property type="match status" value="1"/>
</dbReference>
<reference evidence="5 6" key="1">
    <citation type="submission" date="2019-02" db="EMBL/GenBank/DDBJ databases">
        <title>Deep-cultivation of Planctomycetes and their phenomic and genomic characterization uncovers novel biology.</title>
        <authorList>
            <person name="Wiegand S."/>
            <person name="Jogler M."/>
            <person name="Boedeker C."/>
            <person name="Pinto D."/>
            <person name="Vollmers J."/>
            <person name="Rivas-Marin E."/>
            <person name="Kohn T."/>
            <person name="Peeters S.H."/>
            <person name="Heuer A."/>
            <person name="Rast P."/>
            <person name="Oberbeckmann S."/>
            <person name="Bunk B."/>
            <person name="Jeske O."/>
            <person name="Meyerdierks A."/>
            <person name="Storesund J.E."/>
            <person name="Kallscheuer N."/>
            <person name="Luecker S."/>
            <person name="Lage O.M."/>
            <person name="Pohl T."/>
            <person name="Merkel B.J."/>
            <person name="Hornburger P."/>
            <person name="Mueller R.-W."/>
            <person name="Bruemmer F."/>
            <person name="Labrenz M."/>
            <person name="Spormann A.M."/>
            <person name="Op den Camp H."/>
            <person name="Overmann J."/>
            <person name="Amann R."/>
            <person name="Jetten M.S.M."/>
            <person name="Mascher T."/>
            <person name="Medema M.H."/>
            <person name="Devos D.P."/>
            <person name="Kaster A.-K."/>
            <person name="Ovreas L."/>
            <person name="Rohde M."/>
            <person name="Galperin M.Y."/>
            <person name="Jogler C."/>
        </authorList>
    </citation>
    <scope>NUCLEOTIDE SEQUENCE [LARGE SCALE GENOMIC DNA]</scope>
    <source>
        <strain evidence="5 6">Pan44</strain>
    </source>
</reference>
<dbReference type="InterPro" id="IPR029063">
    <property type="entry name" value="SAM-dependent_MTases_sf"/>
</dbReference>
<dbReference type="GO" id="GO:0003723">
    <property type="term" value="F:RNA binding"/>
    <property type="evidence" value="ECO:0007669"/>
    <property type="project" value="UniProtKB-UniRule"/>
</dbReference>
<dbReference type="RefSeq" id="WP_145027210.1">
    <property type="nucleotide sequence ID" value="NZ_CP036271.1"/>
</dbReference>
<gene>
    <name evidence="5" type="primary">rlmL</name>
    <name evidence="5" type="ORF">Pan44_06770</name>
</gene>
<dbReference type="Gene3D" id="3.40.50.150">
    <property type="entry name" value="Vaccinia Virus protein VP39"/>
    <property type="match status" value="1"/>
</dbReference>
<dbReference type="SMART" id="SM00981">
    <property type="entry name" value="THUMP"/>
    <property type="match status" value="1"/>
</dbReference>
<dbReference type="CDD" id="cd11715">
    <property type="entry name" value="THUMP_AdoMetMT"/>
    <property type="match status" value="1"/>
</dbReference>
<evidence type="ECO:0000256" key="3">
    <source>
        <dbReference type="PROSITE-ProRule" id="PRU00529"/>
    </source>
</evidence>
<dbReference type="GO" id="GO:0052915">
    <property type="term" value="F:23S rRNA (guanine(2445)-N(2))-methyltransferase activity"/>
    <property type="evidence" value="ECO:0007669"/>
    <property type="project" value="UniProtKB-EC"/>
</dbReference>
<dbReference type="InterPro" id="IPR000241">
    <property type="entry name" value="RlmKL-like_Mtase"/>
</dbReference>
<evidence type="ECO:0000313" key="6">
    <source>
        <dbReference type="Proteomes" id="UP000315700"/>
    </source>
</evidence>
<dbReference type="InParanoid" id="A0A517S951"/>
<dbReference type="GO" id="GO:0070043">
    <property type="term" value="F:rRNA (guanine-N7-)-methyltransferase activity"/>
    <property type="evidence" value="ECO:0007669"/>
    <property type="project" value="TreeGrafter"/>
</dbReference>
<organism evidence="5 6">
    <name type="scientific">Caulifigura coniformis</name>
    <dbReference type="NCBI Taxonomy" id="2527983"/>
    <lineage>
        <taxon>Bacteria</taxon>
        <taxon>Pseudomonadati</taxon>
        <taxon>Planctomycetota</taxon>
        <taxon>Planctomycetia</taxon>
        <taxon>Planctomycetales</taxon>
        <taxon>Planctomycetaceae</taxon>
        <taxon>Caulifigura</taxon>
    </lineage>
</organism>